<evidence type="ECO:0000313" key="2">
    <source>
        <dbReference type="Proteomes" id="UP000283269"/>
    </source>
</evidence>
<protein>
    <submittedName>
        <fullName evidence="1">Uncharacterized protein</fullName>
    </submittedName>
</protein>
<dbReference type="Proteomes" id="UP000283269">
    <property type="component" value="Unassembled WGS sequence"/>
</dbReference>
<gene>
    <name evidence="1" type="ORF">CVT25_004516</name>
</gene>
<accession>A0A409XRV5</accession>
<comment type="caution">
    <text evidence="1">The sequence shown here is derived from an EMBL/GenBank/DDBJ whole genome shotgun (WGS) entry which is preliminary data.</text>
</comment>
<sequence length="182" mass="20388">MTTDVIRRVYSPSLVVYDLPVAPPYLLFFSFLVPSRDFFHAFVQFETIPHAATKSSSDIEPLRSASCDSPYPSSSSLPTLFWTTLSEVDIGTTESRRAGKEYVIRHSILISISSPRPHPRPLLPCDFHTHRHHQYISPLFLISLLKADVQHDDAIGIDRVLNFPNAKNLEGASVTTTGLLLQ</sequence>
<dbReference type="InParanoid" id="A0A409XRV5"/>
<proteinExistence type="predicted"/>
<reference evidence="1 2" key="1">
    <citation type="journal article" date="2018" name="Evol. Lett.">
        <title>Horizontal gene cluster transfer increased hallucinogenic mushroom diversity.</title>
        <authorList>
            <person name="Reynolds H.T."/>
            <person name="Vijayakumar V."/>
            <person name="Gluck-Thaler E."/>
            <person name="Korotkin H.B."/>
            <person name="Matheny P.B."/>
            <person name="Slot J.C."/>
        </authorList>
    </citation>
    <scope>NUCLEOTIDE SEQUENCE [LARGE SCALE GENOMIC DNA]</scope>
    <source>
        <strain evidence="1 2">2631</strain>
    </source>
</reference>
<organism evidence="1 2">
    <name type="scientific">Psilocybe cyanescens</name>
    <dbReference type="NCBI Taxonomy" id="93625"/>
    <lineage>
        <taxon>Eukaryota</taxon>
        <taxon>Fungi</taxon>
        <taxon>Dikarya</taxon>
        <taxon>Basidiomycota</taxon>
        <taxon>Agaricomycotina</taxon>
        <taxon>Agaricomycetes</taxon>
        <taxon>Agaricomycetidae</taxon>
        <taxon>Agaricales</taxon>
        <taxon>Agaricineae</taxon>
        <taxon>Strophariaceae</taxon>
        <taxon>Psilocybe</taxon>
    </lineage>
</organism>
<dbReference type="AlphaFoldDB" id="A0A409XRV5"/>
<dbReference type="EMBL" id="NHYD01000753">
    <property type="protein sequence ID" value="PPQ93444.1"/>
    <property type="molecule type" value="Genomic_DNA"/>
</dbReference>
<name>A0A409XRV5_PSICY</name>
<keyword evidence="2" id="KW-1185">Reference proteome</keyword>
<evidence type="ECO:0000313" key="1">
    <source>
        <dbReference type="EMBL" id="PPQ93444.1"/>
    </source>
</evidence>